<evidence type="ECO:0000256" key="4">
    <source>
        <dbReference type="ARBA" id="ARBA00048741"/>
    </source>
</evidence>
<evidence type="ECO:0000256" key="1">
    <source>
        <dbReference type="ARBA" id="ARBA00005187"/>
    </source>
</evidence>
<dbReference type="InterPro" id="IPR051786">
    <property type="entry name" value="ASN_synthetase/amidase"/>
</dbReference>
<evidence type="ECO:0000256" key="2">
    <source>
        <dbReference type="ARBA" id="ARBA00012737"/>
    </source>
</evidence>
<keyword evidence="3" id="KW-0061">Asparagine biosynthesis</keyword>
<proteinExistence type="predicted"/>
<dbReference type="PANTHER" id="PTHR43284">
    <property type="entry name" value="ASPARAGINE SYNTHETASE (GLUTAMINE-HYDROLYZING)"/>
    <property type="match status" value="1"/>
</dbReference>
<dbReference type="SUPFAM" id="SSF52402">
    <property type="entry name" value="Adenine nucleotide alpha hydrolases-like"/>
    <property type="match status" value="1"/>
</dbReference>
<dbReference type="Pfam" id="PF00733">
    <property type="entry name" value="Asn_synthase"/>
    <property type="match status" value="1"/>
</dbReference>
<dbReference type="InterPro" id="IPR001962">
    <property type="entry name" value="Asn_synthase"/>
</dbReference>
<evidence type="ECO:0000313" key="6">
    <source>
        <dbReference type="EMBL" id="ATL68803.1"/>
    </source>
</evidence>
<dbReference type="GO" id="GO:0006529">
    <property type="term" value="P:asparagine biosynthetic process"/>
    <property type="evidence" value="ECO:0007669"/>
    <property type="project" value="UniProtKB-KW"/>
</dbReference>
<dbReference type="PANTHER" id="PTHR43284:SF1">
    <property type="entry name" value="ASPARAGINE SYNTHETASE"/>
    <property type="match status" value="1"/>
</dbReference>
<comment type="catalytic activity">
    <reaction evidence="4">
        <text>L-aspartate + L-glutamine + ATP + H2O = L-asparagine + L-glutamate + AMP + diphosphate + H(+)</text>
        <dbReference type="Rhea" id="RHEA:12228"/>
        <dbReference type="ChEBI" id="CHEBI:15377"/>
        <dbReference type="ChEBI" id="CHEBI:15378"/>
        <dbReference type="ChEBI" id="CHEBI:29985"/>
        <dbReference type="ChEBI" id="CHEBI:29991"/>
        <dbReference type="ChEBI" id="CHEBI:30616"/>
        <dbReference type="ChEBI" id="CHEBI:33019"/>
        <dbReference type="ChEBI" id="CHEBI:58048"/>
        <dbReference type="ChEBI" id="CHEBI:58359"/>
        <dbReference type="ChEBI" id="CHEBI:456215"/>
        <dbReference type="EC" id="6.3.5.4"/>
    </reaction>
</comment>
<dbReference type="Gene3D" id="3.40.50.620">
    <property type="entry name" value="HUPs"/>
    <property type="match status" value="1"/>
</dbReference>
<keyword evidence="3" id="KW-0028">Amino-acid biosynthesis</keyword>
<sequence length="613" mass="66381">MNALAEGFLVFPDSPGGAMLFRQFSCTRAQFVTHASGRPWLAGHWEEGALTVAQAGSVRVAVSGLCPVSPERLAVLAGRIEKLSDADSLARALPGSVHLIVSVGGRVRVQGTVTGTRAVFTTALHGVSIAGDRADVLAALTRAEPDDELLAAKIAGPQFLTPLTERSWWRGVRRVAPDSYLALGGDTGAEVVRWWTAPEPNLPLAEGIPAVREALHTAVAARRPARGLLSADLSGGMDSTSLCFLAADHDADLLLFRWTDGTAINDDPAYAERAAGLLHRARQLELRSADIPRVFSPPYALPDTEAPASLVRGVHARWQSARLLAAEGSTVHLSGHGGDELFSGDAAYLWSLFRRDPIRALARLRAHRVLGRWPLLASVRGILASETFDAWWRRCADGLVDPSDTDAPVSWGPAPAATPWASSYAVGTCAGIYREVAVGIAPLADDRGQHAALSMLRSAASQYRQLCRNYAAAGLRWETPLVDDRVVEAVLAIRTSDRFDPWRFKPVLAEAMSGVAPDFILNRYTKGDYDGSVEADLRHHVRDLLELFSDSALASRGLIDGDRLREFLLRPPRGEYGAHLAALERTLGGELWLRAIEDRKTDSCWCLPSELEY</sequence>
<dbReference type="GO" id="GO:0004066">
    <property type="term" value="F:asparagine synthase (glutamine-hydrolyzing) activity"/>
    <property type="evidence" value="ECO:0007669"/>
    <property type="project" value="UniProtKB-EC"/>
</dbReference>
<dbReference type="GeneID" id="88360419"/>
<name>A0A291RMK6_9NOCA</name>
<dbReference type="InterPro" id="IPR014729">
    <property type="entry name" value="Rossmann-like_a/b/a_fold"/>
</dbReference>
<evidence type="ECO:0000256" key="3">
    <source>
        <dbReference type="ARBA" id="ARBA00022888"/>
    </source>
</evidence>
<feature type="domain" description="Asparagine synthetase" evidence="5">
    <location>
        <begin position="211"/>
        <end position="594"/>
    </location>
</feature>
<dbReference type="GO" id="GO:0005829">
    <property type="term" value="C:cytosol"/>
    <property type="evidence" value="ECO:0007669"/>
    <property type="project" value="TreeGrafter"/>
</dbReference>
<reference evidence="6 7" key="1">
    <citation type="submission" date="2017-10" db="EMBL/GenBank/DDBJ databases">
        <title>Comparative genomics between pathogenic Norcardia.</title>
        <authorList>
            <person name="Zeng L."/>
        </authorList>
    </citation>
    <scope>NUCLEOTIDE SEQUENCE [LARGE SCALE GENOMIC DNA]</scope>
    <source>
        <strain evidence="6 7">NC_YFY_NT001</strain>
    </source>
</reference>
<comment type="pathway">
    <text evidence="1">Amino-acid biosynthesis; L-asparagine biosynthesis; L-asparagine from L-aspartate (L-Gln route): step 1/1.</text>
</comment>
<evidence type="ECO:0000313" key="7">
    <source>
        <dbReference type="Proteomes" id="UP000221961"/>
    </source>
</evidence>
<dbReference type="RefSeq" id="WP_098695865.1">
    <property type="nucleotide sequence ID" value="NZ_CP023778.1"/>
</dbReference>
<dbReference type="EMBL" id="CP023778">
    <property type="protein sequence ID" value="ATL68803.1"/>
    <property type="molecule type" value="Genomic_DNA"/>
</dbReference>
<gene>
    <name evidence="6" type="ORF">CRH09_24040</name>
</gene>
<dbReference type="Proteomes" id="UP000221961">
    <property type="component" value="Chromosome"/>
</dbReference>
<dbReference type="AlphaFoldDB" id="A0A291RMK6"/>
<organism evidence="6 7">
    <name type="scientific">Nocardia terpenica</name>
    <dbReference type="NCBI Taxonomy" id="455432"/>
    <lineage>
        <taxon>Bacteria</taxon>
        <taxon>Bacillati</taxon>
        <taxon>Actinomycetota</taxon>
        <taxon>Actinomycetes</taxon>
        <taxon>Mycobacteriales</taxon>
        <taxon>Nocardiaceae</taxon>
        <taxon>Nocardia</taxon>
    </lineage>
</organism>
<dbReference type="KEGG" id="ntp:CRH09_24040"/>
<accession>A0A291RMK6</accession>
<protein>
    <recommendedName>
        <fullName evidence="2">asparagine synthase (glutamine-hydrolyzing)</fullName>
        <ecNumber evidence="2">6.3.5.4</ecNumber>
    </recommendedName>
</protein>
<evidence type="ECO:0000259" key="5">
    <source>
        <dbReference type="Pfam" id="PF00733"/>
    </source>
</evidence>
<dbReference type="EC" id="6.3.5.4" evidence="2"/>